<keyword evidence="5 9" id="KW-0812">Transmembrane</keyword>
<keyword evidence="4" id="KW-0997">Cell inner membrane</keyword>
<dbReference type="GO" id="GO:0015740">
    <property type="term" value="P:C4-dicarboxylate transport"/>
    <property type="evidence" value="ECO:0007669"/>
    <property type="project" value="TreeGrafter"/>
</dbReference>
<evidence type="ECO:0000256" key="2">
    <source>
        <dbReference type="ARBA" id="ARBA00022448"/>
    </source>
</evidence>
<gene>
    <name evidence="11" type="ORF">SAMN02194393_00149</name>
</gene>
<name>A0A1T5IB02_9FIRM</name>
<evidence type="ECO:0000256" key="5">
    <source>
        <dbReference type="ARBA" id="ARBA00022692"/>
    </source>
</evidence>
<dbReference type="Pfam" id="PF04290">
    <property type="entry name" value="DctQ"/>
    <property type="match status" value="1"/>
</dbReference>
<keyword evidence="2" id="KW-0813">Transport</keyword>
<organism evidence="11 12">
    <name type="scientific">Maledivibacter halophilus</name>
    <dbReference type="NCBI Taxonomy" id="36842"/>
    <lineage>
        <taxon>Bacteria</taxon>
        <taxon>Bacillati</taxon>
        <taxon>Bacillota</taxon>
        <taxon>Clostridia</taxon>
        <taxon>Peptostreptococcales</taxon>
        <taxon>Caminicellaceae</taxon>
        <taxon>Maledivibacter</taxon>
    </lineage>
</organism>
<keyword evidence="12" id="KW-1185">Reference proteome</keyword>
<dbReference type="STRING" id="36842.SAMN02194393_00149"/>
<accession>A0A1T5IB02</accession>
<evidence type="ECO:0000256" key="6">
    <source>
        <dbReference type="ARBA" id="ARBA00022989"/>
    </source>
</evidence>
<dbReference type="RefSeq" id="WP_079488604.1">
    <property type="nucleotide sequence ID" value="NZ_FUZT01000001.1"/>
</dbReference>
<evidence type="ECO:0000256" key="9">
    <source>
        <dbReference type="SAM" id="Phobius"/>
    </source>
</evidence>
<evidence type="ECO:0000256" key="8">
    <source>
        <dbReference type="ARBA" id="ARBA00038436"/>
    </source>
</evidence>
<feature type="domain" description="Tripartite ATP-independent periplasmic transporters DctQ component" evidence="10">
    <location>
        <begin position="24"/>
        <end position="151"/>
    </location>
</feature>
<dbReference type="EMBL" id="FUZT01000001">
    <property type="protein sequence ID" value="SKC36349.1"/>
    <property type="molecule type" value="Genomic_DNA"/>
</dbReference>
<feature type="transmembrane region" description="Helical" evidence="9">
    <location>
        <begin position="130"/>
        <end position="152"/>
    </location>
</feature>
<keyword evidence="7 9" id="KW-0472">Membrane</keyword>
<feature type="transmembrane region" description="Helical" evidence="9">
    <location>
        <begin position="12"/>
        <end position="36"/>
    </location>
</feature>
<dbReference type="PANTHER" id="PTHR35011">
    <property type="entry name" value="2,3-DIKETO-L-GULONATE TRAP TRANSPORTER SMALL PERMEASE PROTEIN YIAM"/>
    <property type="match status" value="1"/>
</dbReference>
<protein>
    <submittedName>
        <fullName evidence="11">TRAP-type C4-dicarboxylate transport system, small permease component</fullName>
    </submittedName>
</protein>
<reference evidence="11 12" key="1">
    <citation type="submission" date="2017-02" db="EMBL/GenBank/DDBJ databases">
        <authorList>
            <person name="Peterson S.W."/>
        </authorList>
    </citation>
    <scope>NUCLEOTIDE SEQUENCE [LARGE SCALE GENOMIC DNA]</scope>
    <source>
        <strain evidence="11 12">M1</strain>
    </source>
</reference>
<dbReference type="PANTHER" id="PTHR35011:SF2">
    <property type="entry name" value="2,3-DIKETO-L-GULONATE TRAP TRANSPORTER SMALL PERMEASE PROTEIN YIAM"/>
    <property type="match status" value="1"/>
</dbReference>
<comment type="similarity">
    <text evidence="8">Belongs to the TRAP transporter small permease family.</text>
</comment>
<dbReference type="InterPro" id="IPR055348">
    <property type="entry name" value="DctQ"/>
</dbReference>
<proteinExistence type="inferred from homology"/>
<evidence type="ECO:0000256" key="1">
    <source>
        <dbReference type="ARBA" id="ARBA00004429"/>
    </source>
</evidence>
<evidence type="ECO:0000256" key="7">
    <source>
        <dbReference type="ARBA" id="ARBA00023136"/>
    </source>
</evidence>
<keyword evidence="6 9" id="KW-1133">Transmembrane helix</keyword>
<feature type="transmembrane region" description="Helical" evidence="9">
    <location>
        <begin position="87"/>
        <end position="110"/>
    </location>
</feature>
<evidence type="ECO:0000256" key="4">
    <source>
        <dbReference type="ARBA" id="ARBA00022519"/>
    </source>
</evidence>
<comment type="subcellular location">
    <subcellularLocation>
        <location evidence="1">Cell inner membrane</location>
        <topology evidence="1">Multi-pass membrane protein</topology>
    </subcellularLocation>
</comment>
<sequence>MKKVFAWVDKNFEPVLMTVLFYSMTILVTLQVVLRFVFNSGFSWGEEVSRFIFVWLMYFSISYTTRNHRHIKVSFLVNKFNEKVQKIIMLIVDFLFLIFSSVIFISAIKICQSVIEYNDRAVTIDVSMNIIYGAGFIGFALMIIRLIQGILWKFKNFSRSLEYFENYTGIYTGAKEICFMPREKEVK</sequence>
<evidence type="ECO:0000313" key="11">
    <source>
        <dbReference type="EMBL" id="SKC36349.1"/>
    </source>
</evidence>
<dbReference type="AlphaFoldDB" id="A0A1T5IB02"/>
<dbReference type="GO" id="GO:0005886">
    <property type="term" value="C:plasma membrane"/>
    <property type="evidence" value="ECO:0007669"/>
    <property type="project" value="UniProtKB-SubCell"/>
</dbReference>
<dbReference type="Proteomes" id="UP000190285">
    <property type="component" value="Unassembled WGS sequence"/>
</dbReference>
<evidence type="ECO:0000259" key="10">
    <source>
        <dbReference type="Pfam" id="PF04290"/>
    </source>
</evidence>
<feature type="transmembrane region" description="Helical" evidence="9">
    <location>
        <begin position="48"/>
        <end position="66"/>
    </location>
</feature>
<evidence type="ECO:0000313" key="12">
    <source>
        <dbReference type="Proteomes" id="UP000190285"/>
    </source>
</evidence>
<evidence type="ECO:0000256" key="3">
    <source>
        <dbReference type="ARBA" id="ARBA00022475"/>
    </source>
</evidence>
<keyword evidence="3" id="KW-1003">Cell membrane</keyword>
<dbReference type="OrthoDB" id="49066at2"/>
<dbReference type="InterPro" id="IPR007387">
    <property type="entry name" value="TRAP_DctQ"/>
</dbReference>
<dbReference type="GO" id="GO:0022857">
    <property type="term" value="F:transmembrane transporter activity"/>
    <property type="evidence" value="ECO:0007669"/>
    <property type="project" value="TreeGrafter"/>
</dbReference>